<dbReference type="AlphaFoldDB" id="A0A8H3FIG1"/>
<organism evidence="1 2">
    <name type="scientific">Alectoria fallacina</name>
    <dbReference type="NCBI Taxonomy" id="1903189"/>
    <lineage>
        <taxon>Eukaryota</taxon>
        <taxon>Fungi</taxon>
        <taxon>Dikarya</taxon>
        <taxon>Ascomycota</taxon>
        <taxon>Pezizomycotina</taxon>
        <taxon>Lecanoromycetes</taxon>
        <taxon>OSLEUM clade</taxon>
        <taxon>Lecanoromycetidae</taxon>
        <taxon>Lecanorales</taxon>
        <taxon>Lecanorineae</taxon>
        <taxon>Parmeliaceae</taxon>
        <taxon>Alectoria</taxon>
    </lineage>
</organism>
<name>A0A8H3FIG1_9LECA</name>
<proteinExistence type="predicted"/>
<keyword evidence="2" id="KW-1185">Reference proteome</keyword>
<sequence length="156" mass="17027">MIYLENGSPRSLANDQVILDDDARVIVVAQMNMKTITAIIPEVPELESAACANTAMNGYWEGGVELLFSMFPRQKTIATSMPKPSAPLMSTLRIIERNTTMAAFFTFSDICIASSVPMNAKTEPTILTKKDKPCVGHAPALTNLVNTCRGELCETR</sequence>
<gene>
    <name evidence="1" type="ORF">ALECFALPRED_003092</name>
</gene>
<comment type="caution">
    <text evidence="1">The sequence shown here is derived from an EMBL/GenBank/DDBJ whole genome shotgun (WGS) entry which is preliminary data.</text>
</comment>
<reference evidence="1" key="1">
    <citation type="submission" date="2021-03" db="EMBL/GenBank/DDBJ databases">
        <authorList>
            <person name="Tagirdzhanova G."/>
        </authorList>
    </citation>
    <scope>NUCLEOTIDE SEQUENCE</scope>
</reference>
<dbReference type="EMBL" id="CAJPDR010000201">
    <property type="protein sequence ID" value="CAF9925216.1"/>
    <property type="molecule type" value="Genomic_DNA"/>
</dbReference>
<protein>
    <submittedName>
        <fullName evidence="1">Uncharacterized protein</fullName>
    </submittedName>
</protein>
<evidence type="ECO:0000313" key="2">
    <source>
        <dbReference type="Proteomes" id="UP000664203"/>
    </source>
</evidence>
<evidence type="ECO:0000313" key="1">
    <source>
        <dbReference type="EMBL" id="CAF9925216.1"/>
    </source>
</evidence>
<accession>A0A8H3FIG1</accession>
<dbReference type="Proteomes" id="UP000664203">
    <property type="component" value="Unassembled WGS sequence"/>
</dbReference>